<proteinExistence type="predicted"/>
<dbReference type="AlphaFoldDB" id="A0A846QX08"/>
<evidence type="ECO:0000259" key="2">
    <source>
        <dbReference type="PROSITE" id="PS50835"/>
    </source>
</evidence>
<dbReference type="InterPro" id="IPR036179">
    <property type="entry name" value="Ig-like_dom_sf"/>
</dbReference>
<evidence type="ECO:0000313" key="4">
    <source>
        <dbReference type="Proteomes" id="UP000590442"/>
    </source>
</evidence>
<accession>A0A846QX08</accession>
<feature type="chain" id="PRO_5032510962" description="Ig-like domain-containing protein" evidence="1">
    <location>
        <begin position="27"/>
        <end position="752"/>
    </location>
</feature>
<name>A0A846QX08_9FLAO</name>
<evidence type="ECO:0000313" key="3">
    <source>
        <dbReference type="EMBL" id="NJB71470.1"/>
    </source>
</evidence>
<organism evidence="3 4">
    <name type="scientific">Saonia flava</name>
    <dbReference type="NCBI Taxonomy" id="523696"/>
    <lineage>
        <taxon>Bacteria</taxon>
        <taxon>Pseudomonadati</taxon>
        <taxon>Bacteroidota</taxon>
        <taxon>Flavobacteriia</taxon>
        <taxon>Flavobacteriales</taxon>
        <taxon>Flavobacteriaceae</taxon>
        <taxon>Saonia</taxon>
    </lineage>
</organism>
<dbReference type="SUPFAM" id="SSF48726">
    <property type="entry name" value="Immunoglobulin"/>
    <property type="match status" value="1"/>
</dbReference>
<reference evidence="3 4" key="1">
    <citation type="submission" date="2020-03" db="EMBL/GenBank/DDBJ databases">
        <title>Genomic Encyclopedia of Type Strains, Phase IV (KMG-IV): sequencing the most valuable type-strain genomes for metagenomic binning, comparative biology and taxonomic classification.</title>
        <authorList>
            <person name="Goeker M."/>
        </authorList>
    </citation>
    <scope>NUCLEOTIDE SEQUENCE [LARGE SCALE GENOMIC DNA]</scope>
    <source>
        <strain evidence="3 4">DSM 29762</strain>
    </source>
</reference>
<keyword evidence="1" id="KW-0732">Signal</keyword>
<dbReference type="RefSeq" id="WP_167963274.1">
    <property type="nucleotide sequence ID" value="NZ_JAATJJ010000001.1"/>
</dbReference>
<dbReference type="InterPro" id="IPR013783">
    <property type="entry name" value="Ig-like_fold"/>
</dbReference>
<dbReference type="Proteomes" id="UP000590442">
    <property type="component" value="Unassembled WGS sequence"/>
</dbReference>
<feature type="signal peptide" evidence="1">
    <location>
        <begin position="1"/>
        <end position="26"/>
    </location>
</feature>
<dbReference type="Gene3D" id="2.60.40.10">
    <property type="entry name" value="Immunoglobulins"/>
    <property type="match status" value="2"/>
</dbReference>
<dbReference type="EMBL" id="JAATJJ010000001">
    <property type="protein sequence ID" value="NJB71470.1"/>
    <property type="molecule type" value="Genomic_DNA"/>
</dbReference>
<gene>
    <name evidence="3" type="ORF">GGR42_001932</name>
</gene>
<keyword evidence="4" id="KW-1185">Reference proteome</keyword>
<dbReference type="InterPro" id="IPR007110">
    <property type="entry name" value="Ig-like_dom"/>
</dbReference>
<dbReference type="PROSITE" id="PS50835">
    <property type="entry name" value="IG_LIKE"/>
    <property type="match status" value="1"/>
</dbReference>
<feature type="domain" description="Ig-like" evidence="2">
    <location>
        <begin position="500"/>
        <end position="587"/>
    </location>
</feature>
<evidence type="ECO:0000256" key="1">
    <source>
        <dbReference type="SAM" id="SignalP"/>
    </source>
</evidence>
<protein>
    <recommendedName>
        <fullName evidence="2">Ig-like domain-containing protein</fullName>
    </recommendedName>
</protein>
<sequence>MKPNLHFTLLFTIVLSLFGSADALHAQTLNKPEPADNPNTGGNSIWTAACASESFNEYFVNFTWNPPLVNSDNSFILELSDANGSFSNPVELVNDNSRNTDFDFEFQFVLPTDTRGEGYRFRVKSTSPAKTSPESDAFPMYYIDYDSPLLISPNGDGNIPSGGTIQLCDGSSTVLSPHNITNADTYQYNWYKSSTLLGEKGPSLTVSSPGMYYVEIDYGSTCSGSANTLSNTIEITIGASLGIAINNPSKTDLCSGETVDLEANIIDQGLTYVWYKDGVAITSPTVDNDTYTVDASVAGFEGDYTVEIDGSGTCLELSAPISITNAGDFTVTVDNPNNIVVLPGQTKTLSVSTTASSPLYQWYKDGVQITGATTNSIDVTQAGVYYAAVTLSGGACSSTTVNSEQTMVVSPAAFEINIDYATSYTSCSNTSIVLEVSSINAVAGDGSKTDVTTDLISSFSYQWQKDGANISGETSTTISLTDISENGNYVVDAALTSYSPASNPLSVKLLVNETLTIASNGTVSCSNTDLIDITTSTDLSTGSFEWFRDGASVSTTEETLRVSETGVYQLVVQRNGCPLISNEITISPFDDSLITLDSGERVVFPEGSSKIVRATGGTAYRWLDMNNNLLSNSDSVTFTDEGDYILVASIGNCEITKSLTVDYLETFKVPNVITVNGDGINDQWVLPNSYSNDAEVTVTIYNEKGEEVINETNYQNNWPSSTTAFAKQNEVFFYKIRKASEVLKQGTVTVIR</sequence>
<comment type="caution">
    <text evidence="3">The sequence shown here is derived from an EMBL/GenBank/DDBJ whole genome shotgun (WGS) entry which is preliminary data.</text>
</comment>
<dbReference type="Pfam" id="PF13585">
    <property type="entry name" value="CHU_C"/>
    <property type="match status" value="1"/>
</dbReference>